<evidence type="ECO:0000313" key="3">
    <source>
        <dbReference type="Proteomes" id="UP000504636"/>
    </source>
</evidence>
<reference evidence="4" key="3">
    <citation type="submission" date="2025-04" db="UniProtKB">
        <authorList>
            <consortium name="RefSeq"/>
        </authorList>
    </citation>
    <scope>IDENTIFICATION</scope>
    <source>
        <strain evidence="4">CBS 304.34</strain>
    </source>
</reference>
<proteinExistence type="predicted"/>
<evidence type="ECO:0000313" key="4">
    <source>
        <dbReference type="RefSeq" id="XP_033579438.1"/>
    </source>
</evidence>
<dbReference type="GeneID" id="54454753"/>
<dbReference type="EMBL" id="MU003697">
    <property type="protein sequence ID" value="KAF2812474.1"/>
    <property type="molecule type" value="Genomic_DNA"/>
</dbReference>
<sequence length="200" mass="22057">MVCCSCQFSRYSGKDAAKRLDAKATHLANALYKNEELAAFLTKPPKNDQDVKKAMKPLCKKAMEVARLLHSSRTDYTWIFPRRDLRLDPAHVEVVGLVNNSTQPFAEFGDNFVLVFGGVFRMVGSQEHLTKSEVIIGPFRARKGPPPGAPPGGDQSEENPETGTNPKSRKERKPRGETKPSAPPPPPPLPPVVPDMDDEL</sequence>
<dbReference type="OrthoDB" id="10491150at2759"/>
<protein>
    <submittedName>
        <fullName evidence="2 4">Uncharacterized protein</fullName>
    </submittedName>
</protein>
<feature type="region of interest" description="Disordered" evidence="1">
    <location>
        <begin position="136"/>
        <end position="200"/>
    </location>
</feature>
<accession>A0A6A6YWU7</accession>
<evidence type="ECO:0000313" key="2">
    <source>
        <dbReference type="EMBL" id="KAF2812474.1"/>
    </source>
</evidence>
<dbReference type="RefSeq" id="XP_033579438.1">
    <property type="nucleotide sequence ID" value="XM_033713860.1"/>
</dbReference>
<evidence type="ECO:0000256" key="1">
    <source>
        <dbReference type="SAM" id="MobiDB-lite"/>
    </source>
</evidence>
<keyword evidence="3" id="KW-1185">Reference proteome</keyword>
<feature type="compositionally biased region" description="Pro residues" evidence="1">
    <location>
        <begin position="181"/>
        <end position="193"/>
    </location>
</feature>
<reference evidence="4" key="2">
    <citation type="submission" date="2020-04" db="EMBL/GenBank/DDBJ databases">
        <authorList>
            <consortium name="NCBI Genome Project"/>
        </authorList>
    </citation>
    <scope>NUCLEOTIDE SEQUENCE</scope>
    <source>
        <strain evidence="4">CBS 304.34</strain>
    </source>
</reference>
<gene>
    <name evidence="2 4" type="ORF">BDZ99DRAFT_267309</name>
</gene>
<name>A0A6A6YWU7_9PEZI</name>
<dbReference type="Proteomes" id="UP000504636">
    <property type="component" value="Unplaced"/>
</dbReference>
<reference evidence="2 4" key="1">
    <citation type="journal article" date="2020" name="Stud. Mycol.">
        <title>101 Dothideomycetes genomes: a test case for predicting lifestyles and emergence of pathogens.</title>
        <authorList>
            <person name="Haridas S."/>
            <person name="Albert R."/>
            <person name="Binder M."/>
            <person name="Bloem J."/>
            <person name="Labutti K."/>
            <person name="Salamov A."/>
            <person name="Andreopoulos B."/>
            <person name="Baker S."/>
            <person name="Barry K."/>
            <person name="Bills G."/>
            <person name="Bluhm B."/>
            <person name="Cannon C."/>
            <person name="Castanera R."/>
            <person name="Culley D."/>
            <person name="Daum C."/>
            <person name="Ezra D."/>
            <person name="Gonzalez J."/>
            <person name="Henrissat B."/>
            <person name="Kuo A."/>
            <person name="Liang C."/>
            <person name="Lipzen A."/>
            <person name="Lutzoni F."/>
            <person name="Magnuson J."/>
            <person name="Mondo S."/>
            <person name="Nolan M."/>
            <person name="Ohm R."/>
            <person name="Pangilinan J."/>
            <person name="Park H.-J."/>
            <person name="Ramirez L."/>
            <person name="Alfaro M."/>
            <person name="Sun H."/>
            <person name="Tritt A."/>
            <person name="Yoshinaga Y."/>
            <person name="Zwiers L.-H."/>
            <person name="Turgeon B."/>
            <person name="Goodwin S."/>
            <person name="Spatafora J."/>
            <person name="Crous P."/>
            <person name="Grigoriev I."/>
        </authorList>
    </citation>
    <scope>NUCLEOTIDE SEQUENCE</scope>
    <source>
        <strain evidence="2 4">CBS 304.34</strain>
    </source>
</reference>
<organism evidence="2">
    <name type="scientific">Mytilinidion resinicola</name>
    <dbReference type="NCBI Taxonomy" id="574789"/>
    <lineage>
        <taxon>Eukaryota</taxon>
        <taxon>Fungi</taxon>
        <taxon>Dikarya</taxon>
        <taxon>Ascomycota</taxon>
        <taxon>Pezizomycotina</taxon>
        <taxon>Dothideomycetes</taxon>
        <taxon>Pleosporomycetidae</taxon>
        <taxon>Mytilinidiales</taxon>
        <taxon>Mytilinidiaceae</taxon>
        <taxon>Mytilinidion</taxon>
    </lineage>
</organism>
<dbReference type="AlphaFoldDB" id="A0A6A6YWU7"/>